<feature type="domain" description="RING-type" evidence="6">
    <location>
        <begin position="7"/>
        <end position="51"/>
    </location>
</feature>
<dbReference type="GO" id="GO:0061630">
    <property type="term" value="F:ubiquitin protein ligase activity"/>
    <property type="evidence" value="ECO:0007669"/>
    <property type="project" value="TreeGrafter"/>
</dbReference>
<keyword evidence="2 4" id="KW-0863">Zinc-finger</keyword>
<name>A0AAU9JQX3_9CILI</name>
<dbReference type="EMBL" id="CAJZBQ010000047">
    <property type="protein sequence ID" value="CAG9329279.1"/>
    <property type="molecule type" value="Genomic_DNA"/>
</dbReference>
<dbReference type="InterPro" id="IPR001841">
    <property type="entry name" value="Znf_RING"/>
</dbReference>
<dbReference type="GO" id="GO:0006511">
    <property type="term" value="P:ubiquitin-dependent protein catabolic process"/>
    <property type="evidence" value="ECO:0007669"/>
    <property type="project" value="TreeGrafter"/>
</dbReference>
<dbReference type="PANTHER" id="PTHR21319">
    <property type="entry name" value="RING FINGER AND CHY ZINC FINGER DOMAIN-CONTAINING PROTEIN 1"/>
    <property type="match status" value="1"/>
</dbReference>
<keyword evidence="1" id="KW-0479">Metal-binding</keyword>
<dbReference type="PROSITE" id="PS00518">
    <property type="entry name" value="ZF_RING_1"/>
    <property type="match status" value="1"/>
</dbReference>
<dbReference type="Pfam" id="PF13445">
    <property type="entry name" value="zf-RING_UBOX"/>
    <property type="match status" value="1"/>
</dbReference>
<feature type="coiled-coil region" evidence="5">
    <location>
        <begin position="132"/>
        <end position="159"/>
    </location>
</feature>
<evidence type="ECO:0008006" key="10">
    <source>
        <dbReference type="Google" id="ProtNLM"/>
    </source>
</evidence>
<protein>
    <recommendedName>
        <fullName evidence="10">RING-type domain-containing protein</fullName>
    </recommendedName>
</protein>
<dbReference type="PROSITE" id="PS51266">
    <property type="entry name" value="ZF_CHY"/>
    <property type="match status" value="1"/>
</dbReference>
<evidence type="ECO:0000313" key="8">
    <source>
        <dbReference type="EMBL" id="CAG9329279.1"/>
    </source>
</evidence>
<dbReference type="InterPro" id="IPR037274">
    <property type="entry name" value="Znf_CHY_sf"/>
</dbReference>
<dbReference type="InterPro" id="IPR008913">
    <property type="entry name" value="Znf_CHY"/>
</dbReference>
<gene>
    <name evidence="8" type="ORF">BSTOLATCC_MIC48105</name>
</gene>
<evidence type="ECO:0000256" key="3">
    <source>
        <dbReference type="ARBA" id="ARBA00022833"/>
    </source>
</evidence>
<evidence type="ECO:0000256" key="4">
    <source>
        <dbReference type="PROSITE-ProRule" id="PRU00601"/>
    </source>
</evidence>
<evidence type="ECO:0000256" key="2">
    <source>
        <dbReference type="ARBA" id="ARBA00022771"/>
    </source>
</evidence>
<dbReference type="InterPro" id="IPR017907">
    <property type="entry name" value="Znf_RING_CS"/>
</dbReference>
<keyword evidence="9" id="KW-1185">Reference proteome</keyword>
<dbReference type="SUPFAM" id="SSF161219">
    <property type="entry name" value="CHY zinc finger-like"/>
    <property type="match status" value="1"/>
</dbReference>
<dbReference type="Proteomes" id="UP001162131">
    <property type="component" value="Unassembled WGS sequence"/>
</dbReference>
<sequence>MEAILECPVCIERFDRVTHIPLVLLCGHTLCKSCAADLRSGTDVIVCPLDKKQDRRPLIQISHSYHILELIEHISHMSQTLKYLKLEPSERLEAMRQQAKENFDLCQDHLEKIQTAISEISSKRDDVLSTVSKNFSSLKDCLENKQQELENEVSTIVDEYIEKYEQVKTLTQVLYEKSLQKYEELMVQSEGDTIEDVKALTQLPELPVLELKLQLVIDTDSALNFIKNVGRIGKINPRVPYQCSNYSNVTYWMVPPCCYKHYCCNKCHDAQENHSWSYAGRMVCMFCDKEQDYRKLPNHCEHCNSHHKGVVSRL</sequence>
<dbReference type="PROSITE" id="PS50089">
    <property type="entry name" value="ZF_RING_2"/>
    <property type="match status" value="1"/>
</dbReference>
<dbReference type="InterPro" id="IPR027370">
    <property type="entry name" value="Znf-RING_euk"/>
</dbReference>
<accession>A0AAU9JQX3</accession>
<evidence type="ECO:0000259" key="7">
    <source>
        <dbReference type="PROSITE" id="PS51266"/>
    </source>
</evidence>
<evidence type="ECO:0000256" key="5">
    <source>
        <dbReference type="SAM" id="Coils"/>
    </source>
</evidence>
<dbReference type="SMART" id="SM00184">
    <property type="entry name" value="RING"/>
    <property type="match status" value="1"/>
</dbReference>
<dbReference type="SUPFAM" id="SSF57850">
    <property type="entry name" value="RING/U-box"/>
    <property type="match status" value="1"/>
</dbReference>
<dbReference type="AlphaFoldDB" id="A0AAU9JQX3"/>
<dbReference type="GO" id="GO:0008270">
    <property type="term" value="F:zinc ion binding"/>
    <property type="evidence" value="ECO:0007669"/>
    <property type="project" value="UniProtKB-KW"/>
</dbReference>
<proteinExistence type="predicted"/>
<reference evidence="8" key="1">
    <citation type="submission" date="2021-09" db="EMBL/GenBank/DDBJ databases">
        <authorList>
            <consortium name="AG Swart"/>
            <person name="Singh M."/>
            <person name="Singh A."/>
            <person name="Seah K."/>
            <person name="Emmerich C."/>
        </authorList>
    </citation>
    <scope>NUCLEOTIDE SEQUENCE</scope>
    <source>
        <strain evidence="8">ATCC30299</strain>
    </source>
</reference>
<organism evidence="8 9">
    <name type="scientific">Blepharisma stoltei</name>
    <dbReference type="NCBI Taxonomy" id="1481888"/>
    <lineage>
        <taxon>Eukaryota</taxon>
        <taxon>Sar</taxon>
        <taxon>Alveolata</taxon>
        <taxon>Ciliophora</taxon>
        <taxon>Postciliodesmatophora</taxon>
        <taxon>Heterotrichea</taxon>
        <taxon>Heterotrichida</taxon>
        <taxon>Blepharismidae</taxon>
        <taxon>Blepharisma</taxon>
    </lineage>
</organism>
<dbReference type="GO" id="GO:0016567">
    <property type="term" value="P:protein ubiquitination"/>
    <property type="evidence" value="ECO:0007669"/>
    <property type="project" value="TreeGrafter"/>
</dbReference>
<keyword evidence="5" id="KW-0175">Coiled coil</keyword>
<evidence type="ECO:0000313" key="9">
    <source>
        <dbReference type="Proteomes" id="UP001162131"/>
    </source>
</evidence>
<feature type="domain" description="CHY-type" evidence="7">
    <location>
        <begin position="236"/>
        <end position="305"/>
    </location>
</feature>
<dbReference type="Gene3D" id="3.30.40.10">
    <property type="entry name" value="Zinc/RING finger domain, C3HC4 (zinc finger)"/>
    <property type="match status" value="1"/>
</dbReference>
<dbReference type="GO" id="GO:0005634">
    <property type="term" value="C:nucleus"/>
    <property type="evidence" value="ECO:0007669"/>
    <property type="project" value="TreeGrafter"/>
</dbReference>
<evidence type="ECO:0000259" key="6">
    <source>
        <dbReference type="PROSITE" id="PS50089"/>
    </source>
</evidence>
<keyword evidence="3" id="KW-0862">Zinc</keyword>
<comment type="caution">
    <text evidence="8">The sequence shown here is derived from an EMBL/GenBank/DDBJ whole genome shotgun (WGS) entry which is preliminary data.</text>
</comment>
<dbReference type="InterPro" id="IPR013083">
    <property type="entry name" value="Znf_RING/FYVE/PHD"/>
</dbReference>
<evidence type="ECO:0000256" key="1">
    <source>
        <dbReference type="ARBA" id="ARBA00022723"/>
    </source>
</evidence>